<protein>
    <submittedName>
        <fullName evidence="3">Flagellar basal-body rod protein FlgC</fullName>
    </submittedName>
</protein>
<organism evidence="3 4">
    <name type="scientific">Planosporangium mesophilum</name>
    <dbReference type="NCBI Taxonomy" id="689768"/>
    <lineage>
        <taxon>Bacteria</taxon>
        <taxon>Bacillati</taxon>
        <taxon>Actinomycetota</taxon>
        <taxon>Actinomycetes</taxon>
        <taxon>Micromonosporales</taxon>
        <taxon>Micromonosporaceae</taxon>
        <taxon>Planosporangium</taxon>
    </lineage>
</organism>
<evidence type="ECO:0000313" key="3">
    <source>
        <dbReference type="EMBL" id="GII26170.1"/>
    </source>
</evidence>
<keyword evidence="4" id="KW-1185">Reference proteome</keyword>
<sequence>MSLPTFGAIGIAGTGLTVYRKWLDAVSDNLSNMNNASPTSGSAFQARYVIAQAQADSTTGQGAGVAVGGTVLSGNAEGRLVYEPEHPLADANGYVRYPDIDLGSQMAQMMMAQRGYQANLSVVDRAKTAYEAALQLGKNS</sequence>
<dbReference type="RefSeq" id="WP_168117965.1">
    <property type="nucleotide sequence ID" value="NZ_BOON01000067.1"/>
</dbReference>
<evidence type="ECO:0000259" key="2">
    <source>
        <dbReference type="Pfam" id="PF06429"/>
    </source>
</evidence>
<dbReference type="AlphaFoldDB" id="A0A8J3TFF9"/>
<keyword evidence="3" id="KW-0966">Cell projection</keyword>
<proteinExistence type="inferred from homology"/>
<evidence type="ECO:0000313" key="4">
    <source>
        <dbReference type="Proteomes" id="UP000599074"/>
    </source>
</evidence>
<dbReference type="Pfam" id="PF06429">
    <property type="entry name" value="Flg_bbr_C"/>
    <property type="match status" value="1"/>
</dbReference>
<keyword evidence="3" id="KW-0969">Cilium</keyword>
<accession>A0A8J3TFF9</accession>
<comment type="similarity">
    <text evidence="1">Belongs to the flagella basal body rod proteins family.</text>
</comment>
<feature type="domain" description="Flagellar basal-body/hook protein C-terminal" evidence="2">
    <location>
        <begin position="92"/>
        <end position="136"/>
    </location>
</feature>
<gene>
    <name evidence="3" type="primary">flgC</name>
    <name evidence="3" type="ORF">Pme01_57670</name>
</gene>
<comment type="caution">
    <text evidence="3">The sequence shown here is derived from an EMBL/GenBank/DDBJ whole genome shotgun (WGS) entry which is preliminary data.</text>
</comment>
<dbReference type="InterPro" id="IPR010930">
    <property type="entry name" value="Flg_bb/hook_C_dom"/>
</dbReference>
<name>A0A8J3TFF9_9ACTN</name>
<keyword evidence="3" id="KW-0282">Flagellum</keyword>
<evidence type="ECO:0000256" key="1">
    <source>
        <dbReference type="ARBA" id="ARBA00009677"/>
    </source>
</evidence>
<dbReference type="EMBL" id="BOON01000067">
    <property type="protein sequence ID" value="GII26170.1"/>
    <property type="molecule type" value="Genomic_DNA"/>
</dbReference>
<dbReference type="Proteomes" id="UP000599074">
    <property type="component" value="Unassembled WGS sequence"/>
</dbReference>
<reference evidence="3" key="1">
    <citation type="submission" date="2021-01" db="EMBL/GenBank/DDBJ databases">
        <title>Whole genome shotgun sequence of Planosporangium mesophilum NBRC 109066.</title>
        <authorList>
            <person name="Komaki H."/>
            <person name="Tamura T."/>
        </authorList>
    </citation>
    <scope>NUCLEOTIDE SEQUENCE</scope>
    <source>
        <strain evidence="3">NBRC 109066</strain>
    </source>
</reference>